<sequence length="75" mass="8299">MAADLQISDQTIYNWHKQDRIDAGLEPGITSSVQVELVAARRRISELEAELAVARRASELLREVVSPKGGSRPSR</sequence>
<evidence type="ECO:0000313" key="3">
    <source>
        <dbReference type="Proteomes" id="UP000644610"/>
    </source>
</evidence>
<keyword evidence="1" id="KW-0175">Coiled coil</keyword>
<protein>
    <recommendedName>
        <fullName evidence="4">Transposase</fullName>
    </recommendedName>
</protein>
<evidence type="ECO:0000256" key="1">
    <source>
        <dbReference type="SAM" id="Coils"/>
    </source>
</evidence>
<gene>
    <name evidence="2" type="ORF">Psi02_72360</name>
</gene>
<dbReference type="EMBL" id="BOOQ01000056">
    <property type="protein sequence ID" value="GII50812.1"/>
    <property type="molecule type" value="Genomic_DNA"/>
</dbReference>
<evidence type="ECO:0008006" key="4">
    <source>
        <dbReference type="Google" id="ProtNLM"/>
    </source>
</evidence>
<dbReference type="InterPro" id="IPR009057">
    <property type="entry name" value="Homeodomain-like_sf"/>
</dbReference>
<reference evidence="2" key="1">
    <citation type="submission" date="2021-01" db="EMBL/GenBank/DDBJ databases">
        <title>Whole genome shotgun sequence of Planotetraspora silvatica NBRC 100141.</title>
        <authorList>
            <person name="Komaki H."/>
            <person name="Tamura T."/>
        </authorList>
    </citation>
    <scope>NUCLEOTIDE SEQUENCE</scope>
    <source>
        <strain evidence="2">NBRC 100141</strain>
    </source>
</reference>
<feature type="coiled-coil region" evidence="1">
    <location>
        <begin position="30"/>
        <end position="64"/>
    </location>
</feature>
<accession>A0A8J3XQG1</accession>
<dbReference type="SUPFAM" id="SSF46689">
    <property type="entry name" value="Homeodomain-like"/>
    <property type="match status" value="1"/>
</dbReference>
<dbReference type="Proteomes" id="UP000644610">
    <property type="component" value="Unassembled WGS sequence"/>
</dbReference>
<evidence type="ECO:0000313" key="2">
    <source>
        <dbReference type="EMBL" id="GII50812.1"/>
    </source>
</evidence>
<dbReference type="AlphaFoldDB" id="A0A8J3XQG1"/>
<organism evidence="2 3">
    <name type="scientific">Planotetraspora silvatica</name>
    <dbReference type="NCBI Taxonomy" id="234614"/>
    <lineage>
        <taxon>Bacteria</taxon>
        <taxon>Bacillati</taxon>
        <taxon>Actinomycetota</taxon>
        <taxon>Actinomycetes</taxon>
        <taxon>Streptosporangiales</taxon>
        <taxon>Streptosporangiaceae</taxon>
        <taxon>Planotetraspora</taxon>
    </lineage>
</organism>
<name>A0A8J3XQG1_9ACTN</name>
<comment type="caution">
    <text evidence="2">The sequence shown here is derived from an EMBL/GenBank/DDBJ whole genome shotgun (WGS) entry which is preliminary data.</text>
</comment>
<proteinExistence type="predicted"/>
<keyword evidence="3" id="KW-1185">Reference proteome</keyword>